<dbReference type="PANTHER" id="PTHR28529">
    <property type="entry name" value="DNA REPAIR PROTEIN SWI5 HOMOLOG"/>
    <property type="match status" value="1"/>
</dbReference>
<gene>
    <name evidence="4" type="ORF">M406DRAFT_335013</name>
</gene>
<keyword evidence="5" id="KW-1185">Reference proteome</keyword>
<dbReference type="GO" id="GO:0032798">
    <property type="term" value="C:Swi5-Sfr1 complex"/>
    <property type="evidence" value="ECO:0007669"/>
    <property type="project" value="TreeGrafter"/>
</dbReference>
<keyword evidence="2" id="KW-0227">DNA damage</keyword>
<dbReference type="RefSeq" id="XP_040771324.1">
    <property type="nucleotide sequence ID" value="XM_040920990.1"/>
</dbReference>
<dbReference type="EMBL" id="MU032353">
    <property type="protein sequence ID" value="KAF3760345.1"/>
    <property type="molecule type" value="Genomic_DNA"/>
</dbReference>
<dbReference type="OrthoDB" id="255837at2759"/>
<dbReference type="Proteomes" id="UP000803844">
    <property type="component" value="Unassembled WGS sequence"/>
</dbReference>
<evidence type="ECO:0000256" key="3">
    <source>
        <dbReference type="ARBA" id="ARBA00023204"/>
    </source>
</evidence>
<accession>A0A9P4XT84</accession>
<comment type="caution">
    <text evidence="4">The sequence shown here is derived from an EMBL/GenBank/DDBJ whole genome shotgun (WGS) entry which is preliminary data.</text>
</comment>
<name>A0A9P4XT84_CRYP1</name>
<dbReference type="GO" id="GO:0034974">
    <property type="term" value="C:Swi5-Swi2 complex"/>
    <property type="evidence" value="ECO:0007669"/>
    <property type="project" value="TreeGrafter"/>
</dbReference>
<dbReference type="Gene3D" id="1.20.5.170">
    <property type="match status" value="1"/>
</dbReference>
<dbReference type="PANTHER" id="PTHR28529:SF2">
    <property type="entry name" value="DNA REPAIR PROTEIN SWI5 HOMOLOG"/>
    <property type="match status" value="1"/>
</dbReference>
<dbReference type="Pfam" id="PF07061">
    <property type="entry name" value="Swi5"/>
    <property type="match status" value="1"/>
</dbReference>
<keyword evidence="3" id="KW-0234">DNA repair</keyword>
<dbReference type="InterPro" id="IPR010760">
    <property type="entry name" value="DNA-repair_Swi5"/>
</dbReference>
<dbReference type="GeneID" id="63838119"/>
<proteinExistence type="inferred from homology"/>
<evidence type="ECO:0000313" key="5">
    <source>
        <dbReference type="Proteomes" id="UP000803844"/>
    </source>
</evidence>
<protein>
    <submittedName>
        <fullName evidence="4">Uncharacterized protein</fullName>
    </submittedName>
</protein>
<reference evidence="4" key="1">
    <citation type="journal article" date="2020" name="Phytopathology">
        <title>Genome sequence of the chestnut blight fungus Cryphonectria parasitica EP155: A fundamental resource for an archetypical invasive plant pathogen.</title>
        <authorList>
            <person name="Crouch J.A."/>
            <person name="Dawe A."/>
            <person name="Aerts A."/>
            <person name="Barry K."/>
            <person name="Churchill A.C.L."/>
            <person name="Grimwood J."/>
            <person name="Hillman B."/>
            <person name="Milgroom M.G."/>
            <person name="Pangilinan J."/>
            <person name="Smith M."/>
            <person name="Salamov A."/>
            <person name="Schmutz J."/>
            <person name="Yadav J."/>
            <person name="Grigoriev I.V."/>
            <person name="Nuss D."/>
        </authorList>
    </citation>
    <scope>NUCLEOTIDE SEQUENCE</scope>
    <source>
        <strain evidence="4">EP155</strain>
    </source>
</reference>
<evidence type="ECO:0000256" key="2">
    <source>
        <dbReference type="ARBA" id="ARBA00022763"/>
    </source>
</evidence>
<organism evidence="4 5">
    <name type="scientific">Cryphonectria parasitica (strain ATCC 38755 / EP155)</name>
    <dbReference type="NCBI Taxonomy" id="660469"/>
    <lineage>
        <taxon>Eukaryota</taxon>
        <taxon>Fungi</taxon>
        <taxon>Dikarya</taxon>
        <taxon>Ascomycota</taxon>
        <taxon>Pezizomycotina</taxon>
        <taxon>Sordariomycetes</taxon>
        <taxon>Sordariomycetidae</taxon>
        <taxon>Diaporthales</taxon>
        <taxon>Cryphonectriaceae</taxon>
        <taxon>Cryphonectria-Endothia species complex</taxon>
        <taxon>Cryphonectria</taxon>
    </lineage>
</organism>
<evidence type="ECO:0000313" key="4">
    <source>
        <dbReference type="EMBL" id="KAF3760345.1"/>
    </source>
</evidence>
<comment type="similarity">
    <text evidence="1">Belongs to the SWI5/SAE3 family.</text>
</comment>
<dbReference type="AlphaFoldDB" id="A0A9P4XT84"/>
<dbReference type="GO" id="GO:0010772">
    <property type="term" value="P:meiotic DNA recombinase assembly involved in reciprocal meiotic recombination"/>
    <property type="evidence" value="ECO:0007669"/>
    <property type="project" value="TreeGrafter"/>
</dbReference>
<evidence type="ECO:0000256" key="1">
    <source>
        <dbReference type="ARBA" id="ARBA00008060"/>
    </source>
</evidence>
<dbReference type="GO" id="GO:0000709">
    <property type="term" value="P:meiotic joint molecule formation"/>
    <property type="evidence" value="ECO:0007669"/>
    <property type="project" value="TreeGrafter"/>
</dbReference>
<sequence length="186" mass="20248">MLAFARLDLFTLGRGLRDNICLEVSNGRDYGGLLIVITDRLDKILEQDKGHDEPTCPFLWGPINCATSTSDQARTVQITGPAPGDHFKATAASAAEASDSVRYVSALSAARKTKNSKENKLVSAFCASVSCRQKPEVTVDEHIQLLRQYNKTKDAGQMLIGLIADSRAVPVGSLYRDRDYGVSLDD</sequence>